<keyword evidence="7" id="KW-0813">Transport</keyword>
<dbReference type="EMBL" id="JAJBZT010000005">
    <property type="protein sequence ID" value="MCB6183870.1"/>
    <property type="molecule type" value="Genomic_DNA"/>
</dbReference>
<protein>
    <submittedName>
        <fullName evidence="9">ExbD/TolR family protein</fullName>
    </submittedName>
</protein>
<evidence type="ECO:0000256" key="3">
    <source>
        <dbReference type="ARBA" id="ARBA00022475"/>
    </source>
</evidence>
<keyword evidence="6 8" id="KW-0472">Membrane</keyword>
<dbReference type="Gene3D" id="3.30.420.270">
    <property type="match status" value="1"/>
</dbReference>
<comment type="similarity">
    <text evidence="2 7">Belongs to the ExbD/TolR family.</text>
</comment>
<dbReference type="InterPro" id="IPR003400">
    <property type="entry name" value="ExbD"/>
</dbReference>
<keyword evidence="7" id="KW-0653">Protein transport</keyword>
<evidence type="ECO:0000313" key="9">
    <source>
        <dbReference type="EMBL" id="MCB6183870.1"/>
    </source>
</evidence>
<comment type="subcellular location">
    <subcellularLocation>
        <location evidence="1">Cell membrane</location>
        <topology evidence="1">Single-pass membrane protein</topology>
    </subcellularLocation>
    <subcellularLocation>
        <location evidence="7">Cell membrane</location>
        <topology evidence="7">Single-pass type II membrane protein</topology>
    </subcellularLocation>
</comment>
<evidence type="ECO:0000256" key="6">
    <source>
        <dbReference type="ARBA" id="ARBA00023136"/>
    </source>
</evidence>
<gene>
    <name evidence="9" type="ORF">LIN78_09970</name>
</gene>
<evidence type="ECO:0000256" key="4">
    <source>
        <dbReference type="ARBA" id="ARBA00022692"/>
    </source>
</evidence>
<sequence>MAASSRRARRALKSEINVVPFIDVVLVLLIVFMVAAPMMQTGQIKLPEAGQSSQVDVRPMQIQIKDDGADTLSLNDGQGNVSTLSIDELVEAIRAKQVENPALPVVISADKTIKYEAVINVMSRLQKDGIKQVGLLVQQQGGK</sequence>
<comment type="caution">
    <text evidence="9">The sequence shown here is derived from an EMBL/GenBank/DDBJ whole genome shotgun (WGS) entry which is preliminary data.</text>
</comment>
<accession>A0ABS8D6P4</accession>
<evidence type="ECO:0000313" key="10">
    <source>
        <dbReference type="Proteomes" id="UP001165395"/>
    </source>
</evidence>
<evidence type="ECO:0000256" key="1">
    <source>
        <dbReference type="ARBA" id="ARBA00004162"/>
    </source>
</evidence>
<keyword evidence="5 8" id="KW-1133">Transmembrane helix</keyword>
<dbReference type="PANTHER" id="PTHR30558:SF7">
    <property type="entry name" value="TOL-PAL SYSTEM PROTEIN TOLR"/>
    <property type="match status" value="1"/>
</dbReference>
<keyword evidence="10" id="KW-1185">Reference proteome</keyword>
<dbReference type="Proteomes" id="UP001165395">
    <property type="component" value="Unassembled WGS sequence"/>
</dbReference>
<dbReference type="PANTHER" id="PTHR30558">
    <property type="entry name" value="EXBD MEMBRANE COMPONENT OF PMF-DRIVEN MACROMOLECULE IMPORT SYSTEM"/>
    <property type="match status" value="1"/>
</dbReference>
<evidence type="ECO:0000256" key="5">
    <source>
        <dbReference type="ARBA" id="ARBA00022989"/>
    </source>
</evidence>
<organism evidence="9 10">
    <name type="scientific">Leeia speluncae</name>
    <dbReference type="NCBI Taxonomy" id="2884804"/>
    <lineage>
        <taxon>Bacteria</taxon>
        <taxon>Pseudomonadati</taxon>
        <taxon>Pseudomonadota</taxon>
        <taxon>Betaproteobacteria</taxon>
        <taxon>Neisseriales</taxon>
        <taxon>Leeiaceae</taxon>
        <taxon>Leeia</taxon>
    </lineage>
</organism>
<evidence type="ECO:0000256" key="8">
    <source>
        <dbReference type="SAM" id="Phobius"/>
    </source>
</evidence>
<keyword evidence="4 7" id="KW-0812">Transmembrane</keyword>
<evidence type="ECO:0000256" key="2">
    <source>
        <dbReference type="ARBA" id="ARBA00005811"/>
    </source>
</evidence>
<proteinExistence type="inferred from homology"/>
<evidence type="ECO:0000256" key="7">
    <source>
        <dbReference type="RuleBase" id="RU003879"/>
    </source>
</evidence>
<keyword evidence="3" id="KW-1003">Cell membrane</keyword>
<dbReference type="Pfam" id="PF02472">
    <property type="entry name" value="ExbD"/>
    <property type="match status" value="1"/>
</dbReference>
<feature type="transmembrane region" description="Helical" evidence="8">
    <location>
        <begin position="21"/>
        <end position="39"/>
    </location>
</feature>
<name>A0ABS8D6P4_9NEIS</name>
<dbReference type="RefSeq" id="WP_227180652.1">
    <property type="nucleotide sequence ID" value="NZ_JAJBZT010000005.1"/>
</dbReference>
<reference evidence="9" key="1">
    <citation type="submission" date="2021-10" db="EMBL/GenBank/DDBJ databases">
        <title>The complete genome sequence of Leeia sp. TBRC 13508.</title>
        <authorList>
            <person name="Charoenyingcharoen P."/>
            <person name="Yukphan P."/>
        </authorList>
    </citation>
    <scope>NUCLEOTIDE SEQUENCE</scope>
    <source>
        <strain evidence="9">TBRC 13508</strain>
    </source>
</reference>